<evidence type="ECO:0000313" key="2">
    <source>
        <dbReference type="EMBL" id="CAF3973185.1"/>
    </source>
</evidence>
<gene>
    <name evidence="1" type="ORF">GPM918_LOCUS24117</name>
    <name evidence="2" type="ORF">SRO942_LOCUS24116</name>
</gene>
<comment type="caution">
    <text evidence="1">The sequence shown here is derived from an EMBL/GenBank/DDBJ whole genome shotgun (WGS) entry which is preliminary data.</text>
</comment>
<dbReference type="AlphaFoldDB" id="A0A814WR49"/>
<dbReference type="Proteomes" id="UP000663829">
    <property type="component" value="Unassembled WGS sequence"/>
</dbReference>
<keyword evidence="3" id="KW-1185">Reference proteome</keyword>
<dbReference type="Proteomes" id="UP000681722">
    <property type="component" value="Unassembled WGS sequence"/>
</dbReference>
<proteinExistence type="predicted"/>
<evidence type="ECO:0000313" key="3">
    <source>
        <dbReference type="Proteomes" id="UP000663829"/>
    </source>
</evidence>
<name>A0A814WR49_9BILA</name>
<protein>
    <submittedName>
        <fullName evidence="1">Uncharacterized protein</fullName>
    </submittedName>
</protein>
<organism evidence="1 3">
    <name type="scientific">Didymodactylos carnosus</name>
    <dbReference type="NCBI Taxonomy" id="1234261"/>
    <lineage>
        <taxon>Eukaryota</taxon>
        <taxon>Metazoa</taxon>
        <taxon>Spiralia</taxon>
        <taxon>Gnathifera</taxon>
        <taxon>Rotifera</taxon>
        <taxon>Eurotatoria</taxon>
        <taxon>Bdelloidea</taxon>
        <taxon>Philodinida</taxon>
        <taxon>Philodinidae</taxon>
        <taxon>Didymodactylos</taxon>
    </lineage>
</organism>
<dbReference type="EMBL" id="CAJNOQ010008872">
    <property type="protein sequence ID" value="CAF1209079.1"/>
    <property type="molecule type" value="Genomic_DNA"/>
</dbReference>
<sequence>MFNRQCFLCGQSSENAAALETISDAAHDQKFRSQIELIVPALSLIGENFHRSCYSTLIAKRRRLEIKRGKQAQSVTLDDQVYPSFLAQDGKYFDSSNMRHVFIGSFTRRTSTDDDQQSTADSSVETVWHDRDTAQSQTIEPNEPCDPYLFRGEDELDAGHRQDLGFSKTAENQNAHYICTQTAFDQLIQWLWTTLADGNIVKVSYAYEKLRELGDTVTHYRTFVERMKTFDGYRIICSSKRSESYIVLNDFSVYLHLMLQNLLDDSGVINIVTFPAMMLAPQPQQMPNNIENENLIRTSRIIRLLKIVVDKIETDEPTTTETPTDRCISEISSLIPIEDTFPPPPPPPPIIFCPPASPLASENNNEHREPLLFTLEKIFVYDKHSDSYV</sequence>
<accession>A0A814WR49</accession>
<dbReference type="EMBL" id="CAJOBC010008873">
    <property type="protein sequence ID" value="CAF3973185.1"/>
    <property type="molecule type" value="Genomic_DNA"/>
</dbReference>
<reference evidence="1" key="1">
    <citation type="submission" date="2021-02" db="EMBL/GenBank/DDBJ databases">
        <authorList>
            <person name="Nowell W R."/>
        </authorList>
    </citation>
    <scope>NUCLEOTIDE SEQUENCE</scope>
</reference>
<evidence type="ECO:0000313" key="1">
    <source>
        <dbReference type="EMBL" id="CAF1209079.1"/>
    </source>
</evidence>